<evidence type="ECO:0000256" key="1">
    <source>
        <dbReference type="SAM" id="Phobius"/>
    </source>
</evidence>
<keyword evidence="3" id="KW-1185">Reference proteome</keyword>
<name>A0ABW5CLN7_9HYPH</name>
<dbReference type="RefSeq" id="WP_209738904.1">
    <property type="nucleotide sequence ID" value="NZ_CP072611.1"/>
</dbReference>
<feature type="transmembrane region" description="Helical" evidence="1">
    <location>
        <begin position="101"/>
        <end position="122"/>
    </location>
</feature>
<evidence type="ECO:0000313" key="2">
    <source>
        <dbReference type="EMBL" id="MFD2238229.1"/>
    </source>
</evidence>
<comment type="caution">
    <text evidence="2">The sequence shown here is derived from an EMBL/GenBank/DDBJ whole genome shotgun (WGS) entry which is preliminary data.</text>
</comment>
<dbReference type="EMBL" id="JBHUIJ010000015">
    <property type="protein sequence ID" value="MFD2238229.1"/>
    <property type="molecule type" value="Genomic_DNA"/>
</dbReference>
<protein>
    <submittedName>
        <fullName evidence="2">Uncharacterized protein</fullName>
    </submittedName>
</protein>
<organism evidence="2 3">
    <name type="scientific">Aureimonas populi</name>
    <dbReference type="NCBI Taxonomy" id="1701758"/>
    <lineage>
        <taxon>Bacteria</taxon>
        <taxon>Pseudomonadati</taxon>
        <taxon>Pseudomonadota</taxon>
        <taxon>Alphaproteobacteria</taxon>
        <taxon>Hyphomicrobiales</taxon>
        <taxon>Aurantimonadaceae</taxon>
        <taxon>Aureimonas</taxon>
    </lineage>
</organism>
<keyword evidence="1" id="KW-1133">Transmembrane helix</keyword>
<feature type="transmembrane region" description="Helical" evidence="1">
    <location>
        <begin position="47"/>
        <end position="69"/>
    </location>
</feature>
<proteinExistence type="predicted"/>
<accession>A0ABW5CLN7</accession>
<gene>
    <name evidence="2" type="ORF">ACFSKQ_12275</name>
</gene>
<keyword evidence="1" id="KW-0472">Membrane</keyword>
<feature type="transmembrane region" description="Helical" evidence="1">
    <location>
        <begin position="12"/>
        <end position="35"/>
    </location>
</feature>
<dbReference type="Proteomes" id="UP001597371">
    <property type="component" value="Unassembled WGS sequence"/>
</dbReference>
<evidence type="ECO:0000313" key="3">
    <source>
        <dbReference type="Proteomes" id="UP001597371"/>
    </source>
</evidence>
<sequence length="125" mass="13622">MQLRGQTQDTLWTLILTPSVWAGHFLFAYVAAAYACAPNTSIFQTIAGVRIAIALATVLSLAIVGWAGWRAAREWRINGGAFPHDGDSAGVRERFMEFSSLLLAALSFIAILFTAMPALMIMDCR</sequence>
<keyword evidence="1" id="KW-0812">Transmembrane</keyword>
<reference evidence="3" key="1">
    <citation type="journal article" date="2019" name="Int. J. Syst. Evol. Microbiol.">
        <title>The Global Catalogue of Microorganisms (GCM) 10K type strain sequencing project: providing services to taxonomists for standard genome sequencing and annotation.</title>
        <authorList>
            <consortium name="The Broad Institute Genomics Platform"/>
            <consortium name="The Broad Institute Genome Sequencing Center for Infectious Disease"/>
            <person name="Wu L."/>
            <person name="Ma J."/>
        </authorList>
    </citation>
    <scope>NUCLEOTIDE SEQUENCE [LARGE SCALE GENOMIC DNA]</scope>
    <source>
        <strain evidence="3">ZS-35-S2</strain>
    </source>
</reference>